<dbReference type="Gene3D" id="3.30.1540.10">
    <property type="entry name" value="formyl-coa transferase, domain 3"/>
    <property type="match status" value="1"/>
</dbReference>
<dbReference type="EMBL" id="FORH01000011">
    <property type="protein sequence ID" value="SFK23370.1"/>
    <property type="molecule type" value="Genomic_DNA"/>
</dbReference>
<dbReference type="Proteomes" id="UP000199630">
    <property type="component" value="Unassembled WGS sequence"/>
</dbReference>
<dbReference type="Pfam" id="PF02515">
    <property type="entry name" value="CoA_transf_3"/>
    <property type="match status" value="1"/>
</dbReference>
<proteinExistence type="predicted"/>
<dbReference type="InterPro" id="IPR050509">
    <property type="entry name" value="CoA-transferase_III"/>
</dbReference>
<dbReference type="STRING" id="588602.SAMN04487991_4166"/>
<dbReference type="SUPFAM" id="SSF89796">
    <property type="entry name" value="CoA-transferase family III (CaiB/BaiF)"/>
    <property type="match status" value="1"/>
</dbReference>
<dbReference type="AlphaFoldDB" id="A0A1I3XV19"/>
<protein>
    <submittedName>
        <fullName evidence="2">Alpha-methylacyl-CoA racemase</fullName>
    </submittedName>
</protein>
<dbReference type="Gene3D" id="3.40.50.10540">
    <property type="entry name" value="Crotonobetainyl-coa:carnitine coa-transferase, domain 1"/>
    <property type="match status" value="1"/>
</dbReference>
<evidence type="ECO:0000256" key="1">
    <source>
        <dbReference type="SAM" id="MobiDB-lite"/>
    </source>
</evidence>
<feature type="region of interest" description="Disordered" evidence="1">
    <location>
        <begin position="322"/>
        <end position="342"/>
    </location>
</feature>
<sequence length="342" mass="36739">MKPLKNIEVIEFSGLGPGPFAAMALADMGAKVTRISRMPAAGTIPKPGQGSFLNRGRQEIHLDLKTDAGVAQACALVQKADALIEGFRPGKMESLGLGPDRLMALNPRLVYGRMTGWGQSGPMAHLAGHDLNFLALSGVLNTLGEADRPPMPPLNLIGDFGGGGMYLAFGMLSALWQARETGQGAVVDAAMIHGVTHLASFVHGKRAQGAWMDQRESNLVDGGAPFYRCYETRDGRYMAVGAIEPVFFRTLLRVLDLEDRFADCQSDRTRWPDMAAAFRAAFAARDLADWSARFDGVDACVTPVLTLDEAQNHPQMAACFVDREGGPEPAPAPRLLSRSDAS</sequence>
<dbReference type="PANTHER" id="PTHR48228">
    <property type="entry name" value="SUCCINYL-COA--D-CITRAMALATE COA-TRANSFERASE"/>
    <property type="match status" value="1"/>
</dbReference>
<dbReference type="RefSeq" id="WP_177213238.1">
    <property type="nucleotide sequence ID" value="NZ_FORH01000011.1"/>
</dbReference>
<name>A0A1I3XV19_9RHOB</name>
<reference evidence="3" key="1">
    <citation type="submission" date="2016-10" db="EMBL/GenBank/DDBJ databases">
        <authorList>
            <person name="Varghese N."/>
            <person name="Submissions S."/>
        </authorList>
    </citation>
    <scope>NUCLEOTIDE SEQUENCE [LARGE SCALE GENOMIC DNA]</scope>
    <source>
        <strain evidence="3">DSM 26471</strain>
    </source>
</reference>
<accession>A0A1I3XV19</accession>
<evidence type="ECO:0000313" key="3">
    <source>
        <dbReference type="Proteomes" id="UP000199630"/>
    </source>
</evidence>
<keyword evidence="3" id="KW-1185">Reference proteome</keyword>
<dbReference type="InterPro" id="IPR023606">
    <property type="entry name" value="CoA-Trfase_III_dom_1_sf"/>
</dbReference>
<evidence type="ECO:0000313" key="2">
    <source>
        <dbReference type="EMBL" id="SFK23370.1"/>
    </source>
</evidence>
<dbReference type="InterPro" id="IPR044855">
    <property type="entry name" value="CoA-Trfase_III_dom3_sf"/>
</dbReference>
<organism evidence="2 3">
    <name type="scientific">Celeribacter neptunius</name>
    <dbReference type="NCBI Taxonomy" id="588602"/>
    <lineage>
        <taxon>Bacteria</taxon>
        <taxon>Pseudomonadati</taxon>
        <taxon>Pseudomonadota</taxon>
        <taxon>Alphaproteobacteria</taxon>
        <taxon>Rhodobacterales</taxon>
        <taxon>Roseobacteraceae</taxon>
        <taxon>Celeribacter</taxon>
    </lineage>
</organism>
<gene>
    <name evidence="2" type="ORF">SAMN04487991_4166</name>
</gene>
<dbReference type="PANTHER" id="PTHR48228:SF5">
    <property type="entry name" value="ALPHA-METHYLACYL-COA RACEMASE"/>
    <property type="match status" value="1"/>
</dbReference>
<dbReference type="InterPro" id="IPR003673">
    <property type="entry name" value="CoA-Trfase_fam_III"/>
</dbReference>
<dbReference type="GO" id="GO:0003824">
    <property type="term" value="F:catalytic activity"/>
    <property type="evidence" value="ECO:0007669"/>
    <property type="project" value="InterPro"/>
</dbReference>